<protein>
    <recommendedName>
        <fullName evidence="8">Probable cytosol aminopeptidase</fullName>
        <ecNumber evidence="8">3.4.11.1</ecNumber>
    </recommendedName>
    <alternativeName>
        <fullName evidence="8">Leucine aminopeptidase</fullName>
        <shortName evidence="8">LAP</shortName>
        <ecNumber evidence="8">3.4.11.10</ecNumber>
    </alternativeName>
    <alternativeName>
        <fullName evidence="8">Leucyl aminopeptidase</fullName>
    </alternativeName>
</protein>
<keyword evidence="4 8" id="KW-0031">Aminopeptidase</keyword>
<keyword evidence="8" id="KW-0963">Cytoplasm</keyword>
<keyword evidence="7 8" id="KW-0464">Manganese</keyword>
<evidence type="ECO:0000256" key="3">
    <source>
        <dbReference type="ARBA" id="ARBA00009528"/>
    </source>
</evidence>
<dbReference type="InterPro" id="IPR023042">
    <property type="entry name" value="Peptidase_M17_leu_NH2_pept"/>
</dbReference>
<dbReference type="SUPFAM" id="SSF52949">
    <property type="entry name" value="Macro domain-like"/>
    <property type="match status" value="1"/>
</dbReference>
<feature type="active site" evidence="8">
    <location>
        <position position="240"/>
    </location>
</feature>
<dbReference type="NCBIfam" id="NF002074">
    <property type="entry name" value="PRK00913.1-4"/>
    <property type="match status" value="1"/>
</dbReference>
<dbReference type="PANTHER" id="PTHR11963:SF23">
    <property type="entry name" value="CYTOSOL AMINOPEPTIDASE"/>
    <property type="match status" value="1"/>
</dbReference>
<dbReference type="PANTHER" id="PTHR11963">
    <property type="entry name" value="LEUCINE AMINOPEPTIDASE-RELATED"/>
    <property type="match status" value="1"/>
</dbReference>
<feature type="binding site" evidence="8">
    <location>
        <position position="312"/>
    </location>
    <ligand>
        <name>Mn(2+)</name>
        <dbReference type="ChEBI" id="CHEBI:29035"/>
        <label>2</label>
    </ligand>
</feature>
<reference evidence="10 11" key="1">
    <citation type="submission" date="2010-12" db="EMBL/GenBank/DDBJ databases">
        <title>Complete sequence of Desulfurispirillum indicum S5.</title>
        <authorList>
            <consortium name="US DOE Joint Genome Institute"/>
            <person name="Lucas S."/>
            <person name="Copeland A."/>
            <person name="Lapidus A."/>
            <person name="Cheng J.-F."/>
            <person name="Goodwin L."/>
            <person name="Pitluck S."/>
            <person name="Chertkov O."/>
            <person name="Held B."/>
            <person name="Detter J.C."/>
            <person name="Han C."/>
            <person name="Tapia R."/>
            <person name="Land M."/>
            <person name="Hauser L."/>
            <person name="Kyrpides N."/>
            <person name="Ivanova N."/>
            <person name="Mikhailova N."/>
            <person name="Haggblom M."/>
            <person name="Rauschenbach I."/>
            <person name="Bini E."/>
            <person name="Woyke T."/>
        </authorList>
    </citation>
    <scope>NUCLEOTIDE SEQUENCE [LARGE SCALE GENOMIC DNA]</scope>
    <source>
        <strain evidence="11">ATCC BAA-1389 / DSM 22839 / S5</strain>
    </source>
</reference>
<dbReference type="FunCoup" id="E6W4X8">
    <property type="interactions" value="390"/>
</dbReference>
<comment type="cofactor">
    <cofactor evidence="8">
        <name>Mn(2+)</name>
        <dbReference type="ChEBI" id="CHEBI:29035"/>
    </cofactor>
    <text evidence="8">Binds 2 manganese ions per subunit.</text>
</comment>
<dbReference type="KEGG" id="din:Selin_1219"/>
<evidence type="ECO:0000256" key="5">
    <source>
        <dbReference type="ARBA" id="ARBA00022670"/>
    </source>
</evidence>
<evidence type="ECO:0000256" key="2">
    <source>
        <dbReference type="ARBA" id="ARBA00000967"/>
    </source>
</evidence>
<proteinExistence type="inferred from homology"/>
<comment type="catalytic activity">
    <reaction evidence="1 8">
        <text>Release of an N-terminal amino acid, Xaa-|-Yaa-, in which Xaa is preferably Leu, but may be other amino acids including Pro although not Arg or Lys, and Yaa may be Pro. Amino acid amides and methyl esters are also readily hydrolyzed, but rates on arylamides are exceedingly low.</text>
        <dbReference type="EC" id="3.4.11.1"/>
    </reaction>
</comment>
<feature type="binding site" evidence="8">
    <location>
        <position position="251"/>
    </location>
    <ligand>
        <name>Mn(2+)</name>
        <dbReference type="ChEBI" id="CHEBI:29035"/>
        <label>2</label>
    </ligand>
</feature>
<feature type="active site" evidence="8">
    <location>
        <position position="314"/>
    </location>
</feature>
<dbReference type="Pfam" id="PF00883">
    <property type="entry name" value="Peptidase_M17"/>
    <property type="match status" value="1"/>
</dbReference>
<dbReference type="PRINTS" id="PR00481">
    <property type="entry name" value="LAMNOPPTDASE"/>
</dbReference>
<feature type="binding site" evidence="8">
    <location>
        <position position="312"/>
    </location>
    <ligand>
        <name>Mn(2+)</name>
        <dbReference type="ChEBI" id="CHEBI:29035"/>
        <label>1</label>
    </ligand>
</feature>
<dbReference type="Gene3D" id="3.40.220.10">
    <property type="entry name" value="Leucine Aminopeptidase, subunit E, domain 1"/>
    <property type="match status" value="1"/>
</dbReference>
<feature type="binding site" evidence="8">
    <location>
        <position position="233"/>
    </location>
    <ligand>
        <name>Mn(2+)</name>
        <dbReference type="ChEBI" id="CHEBI:29035"/>
        <label>1</label>
    </ligand>
</feature>
<dbReference type="HOGENOM" id="CLU_013734_2_2_0"/>
<dbReference type="GO" id="GO:0006508">
    <property type="term" value="P:proteolysis"/>
    <property type="evidence" value="ECO:0007669"/>
    <property type="project" value="UniProtKB-KW"/>
</dbReference>
<dbReference type="InterPro" id="IPR000819">
    <property type="entry name" value="Peptidase_M17_C"/>
</dbReference>
<evidence type="ECO:0000256" key="4">
    <source>
        <dbReference type="ARBA" id="ARBA00022438"/>
    </source>
</evidence>
<dbReference type="Gene3D" id="3.40.630.10">
    <property type="entry name" value="Zn peptidases"/>
    <property type="match status" value="1"/>
</dbReference>
<evidence type="ECO:0000256" key="6">
    <source>
        <dbReference type="ARBA" id="ARBA00022801"/>
    </source>
</evidence>
<gene>
    <name evidence="8" type="primary">pepA</name>
    <name evidence="10" type="ordered locus">Selin_1219</name>
</gene>
<feature type="binding site" evidence="8">
    <location>
        <position position="233"/>
    </location>
    <ligand>
        <name>Mn(2+)</name>
        <dbReference type="ChEBI" id="CHEBI:29035"/>
        <label>2</label>
    </ligand>
</feature>
<feature type="binding site" evidence="8">
    <location>
        <position position="228"/>
    </location>
    <ligand>
        <name>Mn(2+)</name>
        <dbReference type="ChEBI" id="CHEBI:29035"/>
        <label>2</label>
    </ligand>
</feature>
<dbReference type="SUPFAM" id="SSF53187">
    <property type="entry name" value="Zn-dependent exopeptidases"/>
    <property type="match status" value="1"/>
</dbReference>
<comment type="subcellular location">
    <subcellularLocation>
        <location evidence="8">Cytoplasm</location>
    </subcellularLocation>
</comment>
<dbReference type="GO" id="GO:0070006">
    <property type="term" value="F:metalloaminopeptidase activity"/>
    <property type="evidence" value="ECO:0007669"/>
    <property type="project" value="InterPro"/>
</dbReference>
<dbReference type="eggNOG" id="COG0260">
    <property type="taxonomic scope" value="Bacteria"/>
</dbReference>
<dbReference type="AlphaFoldDB" id="E6W4X8"/>
<sequence length="460" mass="49277">MSLVFETHPDALRVTLLSPAQLEGISHAQELKRLGFFAKPKESVIYKNGSDYLLYVGCDEKSSDRFMVAGAVALKVARKARFSHMAFSVDSGEAARDCAMGAVLASYIYTRTRSVDEKDPQWQVQGLFCTSHETDFQEGMAIAASMNFTRELGDLPGNIVTPASLAQTATQLAQQFGFECTVIDQEEAAKLGMGAFYSVGKGSAQPGKMIILRNTSPEKKAPLMLVGKGLTFDTGGISIKPSASMEEMKYDMCGGAAVLGAFHLMGSLGIRKDVVGIVPAAENMPSGTANKPGDIVTACNGKTIEVINTDAEGRLILCDALAHGTKTYQPSAIVDIATLTGACVVALGSHAIGVISNNDEYAREVTAKGATLHERLWQLPAYAEYDEQLKSDFADMQNVGGKEAGTITAGLFLQKFVPENTPWVHLDVAGTAWDGKKEYFHKKGATGSGVRTFYALIKDL</sequence>
<keyword evidence="11" id="KW-1185">Reference proteome</keyword>
<evidence type="ECO:0000259" key="9">
    <source>
        <dbReference type="PROSITE" id="PS00631"/>
    </source>
</evidence>
<comment type="catalytic activity">
    <reaction evidence="2 8">
        <text>Release of an N-terminal amino acid, preferentially leucine, but not glutamic or aspartic acids.</text>
        <dbReference type="EC" id="3.4.11.10"/>
    </reaction>
</comment>
<dbReference type="EC" id="3.4.11.10" evidence="8"/>
<comment type="similarity">
    <text evidence="3 8">Belongs to the peptidase M17 family.</text>
</comment>
<evidence type="ECO:0000313" key="11">
    <source>
        <dbReference type="Proteomes" id="UP000002572"/>
    </source>
</evidence>
<keyword evidence="8" id="KW-0479">Metal-binding</keyword>
<dbReference type="STRING" id="653733.Selin_1219"/>
<accession>E6W4X8</accession>
<evidence type="ECO:0000256" key="1">
    <source>
        <dbReference type="ARBA" id="ARBA00000135"/>
    </source>
</evidence>
<dbReference type="Proteomes" id="UP000002572">
    <property type="component" value="Chromosome"/>
</dbReference>
<dbReference type="GO" id="GO:0005737">
    <property type="term" value="C:cytoplasm"/>
    <property type="evidence" value="ECO:0007669"/>
    <property type="project" value="UniProtKB-SubCell"/>
</dbReference>
<keyword evidence="5 8" id="KW-0645">Protease</keyword>
<dbReference type="OrthoDB" id="9809354at2"/>
<name>E6W4X8_DESIS</name>
<evidence type="ECO:0000256" key="7">
    <source>
        <dbReference type="ARBA" id="ARBA00023211"/>
    </source>
</evidence>
<dbReference type="HAMAP" id="MF_00181">
    <property type="entry name" value="Cytosol_peptidase_M17"/>
    <property type="match status" value="1"/>
</dbReference>
<dbReference type="EMBL" id="CP002432">
    <property type="protein sequence ID" value="ADU65954.1"/>
    <property type="molecule type" value="Genomic_DNA"/>
</dbReference>
<dbReference type="InParanoid" id="E6W4X8"/>
<comment type="function">
    <text evidence="8">Presumably involved in the processing and regular turnover of intracellular proteins. Catalyzes the removal of unsubstituted N-terminal amino acids from various peptides.</text>
</comment>
<feature type="domain" description="Cytosol aminopeptidase" evidence="9">
    <location>
        <begin position="308"/>
        <end position="315"/>
    </location>
</feature>
<evidence type="ECO:0000313" key="10">
    <source>
        <dbReference type="EMBL" id="ADU65954.1"/>
    </source>
</evidence>
<feature type="binding site" evidence="8">
    <location>
        <position position="310"/>
    </location>
    <ligand>
        <name>Mn(2+)</name>
        <dbReference type="ChEBI" id="CHEBI:29035"/>
        <label>1</label>
    </ligand>
</feature>
<dbReference type="CDD" id="cd00433">
    <property type="entry name" value="Peptidase_M17"/>
    <property type="match status" value="1"/>
</dbReference>
<evidence type="ECO:0000256" key="8">
    <source>
        <dbReference type="HAMAP-Rule" id="MF_00181"/>
    </source>
</evidence>
<dbReference type="GO" id="GO:0030145">
    <property type="term" value="F:manganese ion binding"/>
    <property type="evidence" value="ECO:0007669"/>
    <property type="project" value="UniProtKB-UniRule"/>
</dbReference>
<dbReference type="InterPro" id="IPR011356">
    <property type="entry name" value="Leucine_aapep/pepB"/>
</dbReference>
<dbReference type="InterPro" id="IPR043472">
    <property type="entry name" value="Macro_dom-like"/>
</dbReference>
<organism evidence="10 11">
    <name type="scientific">Desulfurispirillum indicum (strain ATCC BAA-1389 / DSM 22839 / S5)</name>
    <dbReference type="NCBI Taxonomy" id="653733"/>
    <lineage>
        <taxon>Bacteria</taxon>
        <taxon>Pseudomonadati</taxon>
        <taxon>Chrysiogenota</taxon>
        <taxon>Chrysiogenia</taxon>
        <taxon>Chrysiogenales</taxon>
        <taxon>Chrysiogenaceae</taxon>
        <taxon>Desulfurispirillum</taxon>
    </lineage>
</organism>
<keyword evidence="6 8" id="KW-0378">Hydrolase</keyword>
<dbReference type="PROSITE" id="PS00631">
    <property type="entry name" value="CYTOSOL_AP"/>
    <property type="match status" value="1"/>
</dbReference>
<dbReference type="EC" id="3.4.11.1" evidence="8"/>